<proteinExistence type="inferred from homology"/>
<comment type="similarity">
    <text evidence="1 9">Belongs to the class-I aminoacyl-tRNA synthetase family.</text>
</comment>
<dbReference type="InterPro" id="IPR002305">
    <property type="entry name" value="aa-tRNA-synth_Ic"/>
</dbReference>
<evidence type="ECO:0000256" key="3">
    <source>
        <dbReference type="ARBA" id="ARBA00022598"/>
    </source>
</evidence>
<evidence type="ECO:0000256" key="2">
    <source>
        <dbReference type="ARBA" id="ARBA00013161"/>
    </source>
</evidence>
<dbReference type="GO" id="GO:0004830">
    <property type="term" value="F:tryptophan-tRNA ligase activity"/>
    <property type="evidence" value="ECO:0007669"/>
    <property type="project" value="UniProtKB-EC"/>
</dbReference>
<evidence type="ECO:0000256" key="7">
    <source>
        <dbReference type="ARBA" id="ARBA00023146"/>
    </source>
</evidence>
<dbReference type="InterPro" id="IPR002306">
    <property type="entry name" value="Trp-tRNA-ligase"/>
</dbReference>
<keyword evidence="3 9" id="KW-0436">Ligase</keyword>
<dbReference type="InterPro" id="IPR001412">
    <property type="entry name" value="aa-tRNA-synth_I_CS"/>
</dbReference>
<evidence type="ECO:0000313" key="12">
    <source>
        <dbReference type="Proteomes" id="UP001447188"/>
    </source>
</evidence>
<dbReference type="EC" id="6.1.1.2" evidence="2"/>
<dbReference type="PROSITE" id="PS00178">
    <property type="entry name" value="AA_TRNA_LIGASE_I"/>
    <property type="match status" value="1"/>
</dbReference>
<evidence type="ECO:0000256" key="5">
    <source>
        <dbReference type="ARBA" id="ARBA00022840"/>
    </source>
</evidence>
<comment type="caution">
    <text evidence="11">The sequence shown here is derived from an EMBL/GenBank/DDBJ whole genome shotgun (WGS) entry which is preliminary data.</text>
</comment>
<keyword evidence="4 9" id="KW-0547">Nucleotide-binding</keyword>
<dbReference type="PANTHER" id="PTHR10055:SF1">
    <property type="entry name" value="TRYPTOPHAN--TRNA LIGASE, CYTOPLASMIC"/>
    <property type="match status" value="1"/>
</dbReference>
<dbReference type="Gene3D" id="1.10.240.10">
    <property type="entry name" value="Tyrosyl-Transfer RNA Synthetase"/>
    <property type="match status" value="1"/>
</dbReference>
<name>A0ABR3G980_9PEZI</name>
<dbReference type="Pfam" id="PF00579">
    <property type="entry name" value="tRNA-synt_1b"/>
    <property type="match status" value="1"/>
</dbReference>
<evidence type="ECO:0000256" key="1">
    <source>
        <dbReference type="ARBA" id="ARBA00005594"/>
    </source>
</evidence>
<dbReference type="PRINTS" id="PR01039">
    <property type="entry name" value="TRNASYNTHTRP"/>
</dbReference>
<accession>A0ABR3G980</accession>
<dbReference type="SUPFAM" id="SSF52374">
    <property type="entry name" value="Nucleotidylyl transferase"/>
    <property type="match status" value="1"/>
</dbReference>
<evidence type="ECO:0000256" key="4">
    <source>
        <dbReference type="ARBA" id="ARBA00022741"/>
    </source>
</evidence>
<gene>
    <name evidence="11" type="primary">WRS1</name>
    <name evidence="11" type="ORF">Q9L58_008604</name>
</gene>
<evidence type="ECO:0000256" key="6">
    <source>
        <dbReference type="ARBA" id="ARBA00022917"/>
    </source>
</evidence>
<sequence length="470" mass="52958">MPDKDPQPPALEPKALPTTAVPVSTDGASQEQRIDPFDVKGAVVDGKVLAIDYEKLIRDFGTRRISPEILERFEKLTGHKPHIFLRRGMFFSHRDLERILDRYEQGKAFFLYTGRGPSSESMHLGHMIPFMFTKYDVPIIFERPGKLIKLWIRWLQDVFDVPLVIMLTDDEKFLFKPNLSIADVLGFSRNNCKDIIAVGFDVKKTFIFSDLEFMGGAFYENVVKVSRCITGNQSKATFGFTDIDNIGKMHFAAIQASTAFATTFPHIFGTDTKTVKEIPSLIPCAIDQDPYFRLTRDVASRLKYQKPALIHAQFFPALGGPGSKMSASIDSSAIFMNDTMNTIKKKINKYAFSGGQATSEEQRQFGGNPDVDVSFQYLTFFLEDDEDLESIRQSYLKGELLTGELKARCIKELQTFIAAFQERKKAVTDEIVKSYMTPKPLEWSQGKGPKKQAESAVAEVTQKIKDAVVG</sequence>
<feature type="region of interest" description="Disordered" evidence="10">
    <location>
        <begin position="1"/>
        <end position="32"/>
    </location>
</feature>
<dbReference type="Gene3D" id="3.40.50.620">
    <property type="entry name" value="HUPs"/>
    <property type="match status" value="2"/>
</dbReference>
<keyword evidence="12" id="KW-1185">Reference proteome</keyword>
<dbReference type="PANTHER" id="PTHR10055">
    <property type="entry name" value="TRYPTOPHANYL-TRNA SYNTHETASE"/>
    <property type="match status" value="1"/>
</dbReference>
<reference evidence="11 12" key="1">
    <citation type="submission" date="2024-02" db="EMBL/GenBank/DDBJ databases">
        <title>Discinaceae phylogenomics.</title>
        <authorList>
            <person name="Dirks A.C."/>
            <person name="James T.Y."/>
        </authorList>
    </citation>
    <scope>NUCLEOTIDE SEQUENCE [LARGE SCALE GENOMIC DNA]</scope>
    <source>
        <strain evidence="11 12">ACD0624</strain>
    </source>
</reference>
<dbReference type="Proteomes" id="UP001447188">
    <property type="component" value="Unassembled WGS sequence"/>
</dbReference>
<organism evidence="11 12">
    <name type="scientific">Discina gigas</name>
    <dbReference type="NCBI Taxonomy" id="1032678"/>
    <lineage>
        <taxon>Eukaryota</taxon>
        <taxon>Fungi</taxon>
        <taxon>Dikarya</taxon>
        <taxon>Ascomycota</taxon>
        <taxon>Pezizomycotina</taxon>
        <taxon>Pezizomycetes</taxon>
        <taxon>Pezizales</taxon>
        <taxon>Discinaceae</taxon>
        <taxon>Discina</taxon>
    </lineage>
</organism>
<evidence type="ECO:0000256" key="10">
    <source>
        <dbReference type="SAM" id="MobiDB-lite"/>
    </source>
</evidence>
<keyword evidence="5 9" id="KW-0067">ATP-binding</keyword>
<evidence type="ECO:0000313" key="11">
    <source>
        <dbReference type="EMBL" id="KAL0632497.1"/>
    </source>
</evidence>
<dbReference type="EMBL" id="JBBBZM010000165">
    <property type="protein sequence ID" value="KAL0632497.1"/>
    <property type="molecule type" value="Genomic_DNA"/>
</dbReference>
<dbReference type="InterPro" id="IPR014729">
    <property type="entry name" value="Rossmann-like_a/b/a_fold"/>
</dbReference>
<evidence type="ECO:0000256" key="8">
    <source>
        <dbReference type="ARBA" id="ARBA00030268"/>
    </source>
</evidence>
<keyword evidence="6 9" id="KW-0648">Protein biosynthesis</keyword>
<dbReference type="NCBIfam" id="TIGR00233">
    <property type="entry name" value="trpS"/>
    <property type="match status" value="1"/>
</dbReference>
<evidence type="ECO:0000256" key="9">
    <source>
        <dbReference type="RuleBase" id="RU363036"/>
    </source>
</evidence>
<protein>
    <recommendedName>
        <fullName evidence="2">tryptophan--tRNA ligase</fullName>
        <ecNumber evidence="2">6.1.1.2</ecNumber>
    </recommendedName>
    <alternativeName>
        <fullName evidence="8">Tryptophanyl-tRNA synthetase</fullName>
    </alternativeName>
</protein>
<dbReference type="CDD" id="cd00806">
    <property type="entry name" value="TrpRS_core"/>
    <property type="match status" value="1"/>
</dbReference>
<keyword evidence="7 9" id="KW-0030">Aminoacyl-tRNA synthetase</keyword>